<gene>
    <name evidence="1" type="ordered locus">Fraau_0305</name>
</gene>
<reference evidence="1" key="1">
    <citation type="submission" date="2012-02" db="EMBL/GenBank/DDBJ databases">
        <title>The complete genome of Frateuria aurantia DSM 6220.</title>
        <authorList>
            <consortium name="US DOE Joint Genome Institute (JGI-PGF)"/>
            <person name="Lucas S."/>
            <person name="Copeland A."/>
            <person name="Lapidus A."/>
            <person name="Glavina del Rio T."/>
            <person name="Dalin E."/>
            <person name="Tice H."/>
            <person name="Bruce D."/>
            <person name="Goodwin L."/>
            <person name="Pitluck S."/>
            <person name="Peters L."/>
            <person name="Ovchinnikova G."/>
            <person name="Teshima H."/>
            <person name="Kyrpides N."/>
            <person name="Mavromatis K."/>
            <person name="Ivanova N."/>
            <person name="Brettin T."/>
            <person name="Detter J.C."/>
            <person name="Han C."/>
            <person name="Larimer F."/>
            <person name="Land M."/>
            <person name="Hauser L."/>
            <person name="Markowitz V."/>
            <person name="Cheng J.-F."/>
            <person name="Hugenholtz P."/>
            <person name="Woyke T."/>
            <person name="Wu D."/>
            <person name="Brambilla E."/>
            <person name="Klenk H.-P."/>
            <person name="Eisen J.A."/>
        </authorList>
    </citation>
    <scope>NUCLEOTIDE SEQUENCE</scope>
    <source>
        <strain evidence="1">DSM 6220</strain>
    </source>
</reference>
<evidence type="ECO:0000313" key="2">
    <source>
        <dbReference type="Proteomes" id="UP000005234"/>
    </source>
</evidence>
<dbReference type="EMBL" id="CP003350">
    <property type="protein sequence ID" value="AFC84795.1"/>
    <property type="molecule type" value="Genomic_DNA"/>
</dbReference>
<proteinExistence type="predicted"/>
<accession>H8L2G1</accession>
<dbReference type="KEGG" id="fau:Fraau_0305"/>
<evidence type="ECO:0000313" key="1">
    <source>
        <dbReference type="EMBL" id="AFC84795.1"/>
    </source>
</evidence>
<sequence>MAGGSAVFFRRHHGRACRRSASWPMHMAMGQLKNLGYLDTRQLDSASTRVVRMASEPLPGGLYQEVYHVVFQQEDGKRLEVITRSKASDQECSMGPVEVYLVNRKLQDPPANGR</sequence>
<keyword evidence="2" id="KW-1185">Reference proteome</keyword>
<dbReference type="eggNOG" id="ENOG5033228">
    <property type="taxonomic scope" value="Bacteria"/>
</dbReference>
<protein>
    <submittedName>
        <fullName evidence="1">Uncharacterized protein</fullName>
    </submittedName>
</protein>
<organism evidence="1 2">
    <name type="scientific">Frateuria aurantia (strain ATCC 33424 / DSM 6220 / KCTC 2777 / LMG 1558 / NBRC 3245 / NCIMB 13370)</name>
    <name type="common">Acetobacter aurantius</name>
    <dbReference type="NCBI Taxonomy" id="767434"/>
    <lineage>
        <taxon>Bacteria</taxon>
        <taxon>Pseudomonadati</taxon>
        <taxon>Pseudomonadota</taxon>
        <taxon>Gammaproteobacteria</taxon>
        <taxon>Lysobacterales</taxon>
        <taxon>Rhodanobacteraceae</taxon>
        <taxon>Frateuria</taxon>
    </lineage>
</organism>
<name>H8L2G1_FRAAD</name>
<dbReference type="Proteomes" id="UP000005234">
    <property type="component" value="Chromosome"/>
</dbReference>
<dbReference type="HOGENOM" id="CLU_2117438_0_0_6"/>
<dbReference type="AlphaFoldDB" id="H8L2G1"/>